<name>A0A4Q0PFG5_9FLAO</name>
<dbReference type="Proteomes" id="UP000289859">
    <property type="component" value="Unassembled WGS sequence"/>
</dbReference>
<protein>
    <submittedName>
        <fullName evidence="1">Uncharacterized protein</fullName>
    </submittedName>
</protein>
<proteinExistence type="predicted"/>
<comment type="caution">
    <text evidence="1">The sequence shown here is derived from an EMBL/GenBank/DDBJ whole genome shotgun (WGS) entry which is preliminary data.</text>
</comment>
<dbReference type="EMBL" id="QOVK01000003">
    <property type="protein sequence ID" value="RXG25256.1"/>
    <property type="molecule type" value="Genomic_DNA"/>
</dbReference>
<dbReference type="RefSeq" id="WP_128764780.1">
    <property type="nucleotide sequence ID" value="NZ_JBHUOO010000048.1"/>
</dbReference>
<reference evidence="1 2" key="1">
    <citation type="submission" date="2018-07" db="EMBL/GenBank/DDBJ databases">
        <title>Leeuwenhoekiella genomics.</title>
        <authorList>
            <person name="Tahon G."/>
            <person name="Willems A."/>
        </authorList>
    </citation>
    <scope>NUCLEOTIDE SEQUENCE [LARGE SCALE GENOMIC DNA]</scope>
    <source>
        <strain evidence="1 2">LMG 29608</strain>
    </source>
</reference>
<gene>
    <name evidence="1" type="ORF">DSM02_1226</name>
</gene>
<sequence>MERTTFSLIKEVNDLCTTACKHLNIIDITKLVVLSVSCGAFKMYIFTRNKELNFSKENIESLTKSVTELKDVLIKIGTSGITTLYWT</sequence>
<accession>A0A4Q0PFG5</accession>
<evidence type="ECO:0000313" key="2">
    <source>
        <dbReference type="Proteomes" id="UP000289859"/>
    </source>
</evidence>
<dbReference type="AlphaFoldDB" id="A0A4Q0PFG5"/>
<keyword evidence="2" id="KW-1185">Reference proteome</keyword>
<evidence type="ECO:0000313" key="1">
    <source>
        <dbReference type="EMBL" id="RXG25256.1"/>
    </source>
</evidence>
<organism evidence="1 2">
    <name type="scientific">Leeuwenhoekiella polynyae</name>
    <dbReference type="NCBI Taxonomy" id="1550906"/>
    <lineage>
        <taxon>Bacteria</taxon>
        <taxon>Pseudomonadati</taxon>
        <taxon>Bacteroidota</taxon>
        <taxon>Flavobacteriia</taxon>
        <taxon>Flavobacteriales</taxon>
        <taxon>Flavobacteriaceae</taxon>
        <taxon>Leeuwenhoekiella</taxon>
    </lineage>
</organism>